<name>A0A1A8M8D9_9TELE</name>
<evidence type="ECO:0000256" key="1">
    <source>
        <dbReference type="SAM" id="MobiDB-lite"/>
    </source>
</evidence>
<reference evidence="2" key="1">
    <citation type="submission" date="2016-05" db="EMBL/GenBank/DDBJ databases">
        <authorList>
            <person name="Lavstsen T."/>
            <person name="Jespersen J.S."/>
        </authorList>
    </citation>
    <scope>NUCLEOTIDE SEQUENCE</scope>
    <source>
        <tissue evidence="2">Brain</tissue>
    </source>
</reference>
<evidence type="ECO:0000313" key="2">
    <source>
        <dbReference type="EMBL" id="SBR52564.1"/>
    </source>
</evidence>
<protein>
    <submittedName>
        <fullName evidence="2">Uncharacterized protein</fullName>
    </submittedName>
</protein>
<dbReference type="EMBL" id="HAEF01011555">
    <property type="protein sequence ID" value="SBR52564.1"/>
    <property type="molecule type" value="Transcribed_RNA"/>
</dbReference>
<organism evidence="2">
    <name type="scientific">Nothobranchius pienaari</name>
    <dbReference type="NCBI Taxonomy" id="704102"/>
    <lineage>
        <taxon>Eukaryota</taxon>
        <taxon>Metazoa</taxon>
        <taxon>Chordata</taxon>
        <taxon>Craniata</taxon>
        <taxon>Vertebrata</taxon>
        <taxon>Euteleostomi</taxon>
        <taxon>Actinopterygii</taxon>
        <taxon>Neopterygii</taxon>
        <taxon>Teleostei</taxon>
        <taxon>Neoteleostei</taxon>
        <taxon>Acanthomorphata</taxon>
        <taxon>Ovalentaria</taxon>
        <taxon>Atherinomorphae</taxon>
        <taxon>Cyprinodontiformes</taxon>
        <taxon>Nothobranchiidae</taxon>
        <taxon>Nothobranchius</taxon>
    </lineage>
</organism>
<dbReference type="InterPro" id="IPR009057">
    <property type="entry name" value="Homeodomain-like_sf"/>
</dbReference>
<proteinExistence type="predicted"/>
<sequence length="97" mass="11050">MTGDYKRALLKEKLFPFHAVSNGSTWKRSVIKSEKRSNFVVQKGEVYKISKALHISHNTVTKVIQKFLKDKSATILQKRPSRPRKLTSTGASYDKKG</sequence>
<reference evidence="2" key="2">
    <citation type="submission" date="2016-06" db="EMBL/GenBank/DDBJ databases">
        <title>The genome of a short-lived fish provides insights into sex chromosome evolution and the genetic control of aging.</title>
        <authorList>
            <person name="Reichwald K."/>
            <person name="Felder M."/>
            <person name="Petzold A."/>
            <person name="Koch P."/>
            <person name="Groth M."/>
            <person name="Platzer M."/>
        </authorList>
    </citation>
    <scope>NUCLEOTIDE SEQUENCE</scope>
    <source>
        <tissue evidence="2">Brain</tissue>
    </source>
</reference>
<dbReference type="SUPFAM" id="SSF46689">
    <property type="entry name" value="Homeodomain-like"/>
    <property type="match status" value="1"/>
</dbReference>
<feature type="region of interest" description="Disordered" evidence="1">
    <location>
        <begin position="76"/>
        <end position="97"/>
    </location>
</feature>
<gene>
    <name evidence="2" type="primary">Nfu_g_1_025027</name>
</gene>
<accession>A0A1A8M8D9</accession>
<dbReference type="AlphaFoldDB" id="A0A1A8M8D9"/>